<proteinExistence type="inferred from homology"/>
<evidence type="ECO:0000313" key="5">
    <source>
        <dbReference type="EMBL" id="GAA4677561.1"/>
    </source>
</evidence>
<feature type="binding site" evidence="4">
    <location>
        <position position="80"/>
    </location>
    <ligand>
        <name>S-adenosyl-L-methionine</name>
        <dbReference type="ChEBI" id="CHEBI:59789"/>
    </ligand>
</feature>
<dbReference type="EC" id="2.1.1.163" evidence="4"/>
<dbReference type="InterPro" id="IPR023576">
    <property type="entry name" value="UbiE/COQ5_MeTrFase_CS"/>
</dbReference>
<dbReference type="InterPro" id="IPR004033">
    <property type="entry name" value="UbiE/COQ5_MeTrFase"/>
</dbReference>
<keyword evidence="4" id="KW-0474">Menaquinone biosynthesis</keyword>
<feature type="binding site" evidence="4">
    <location>
        <begin position="102"/>
        <end position="103"/>
    </location>
    <ligand>
        <name>S-adenosyl-L-methionine</name>
        <dbReference type="ChEBI" id="CHEBI:59789"/>
    </ligand>
</feature>
<reference evidence="6" key="1">
    <citation type="journal article" date="2019" name="Int. J. Syst. Evol. Microbiol.">
        <title>The Global Catalogue of Microorganisms (GCM) 10K type strain sequencing project: providing services to taxonomists for standard genome sequencing and annotation.</title>
        <authorList>
            <consortium name="The Broad Institute Genomics Platform"/>
            <consortium name="The Broad Institute Genome Sequencing Center for Infectious Disease"/>
            <person name="Wu L."/>
            <person name="Ma J."/>
        </authorList>
    </citation>
    <scope>NUCLEOTIDE SEQUENCE [LARGE SCALE GENOMIC DNA]</scope>
    <source>
        <strain evidence="6">JCM 18956</strain>
    </source>
</reference>
<evidence type="ECO:0000256" key="4">
    <source>
        <dbReference type="HAMAP-Rule" id="MF_01813"/>
    </source>
</evidence>
<organism evidence="5 6">
    <name type="scientific">Frondihabitans cladoniiphilus</name>
    <dbReference type="NCBI Taxonomy" id="715785"/>
    <lineage>
        <taxon>Bacteria</taxon>
        <taxon>Bacillati</taxon>
        <taxon>Actinomycetota</taxon>
        <taxon>Actinomycetes</taxon>
        <taxon>Micrococcales</taxon>
        <taxon>Microbacteriaceae</taxon>
        <taxon>Frondihabitans</taxon>
    </lineage>
</organism>
<dbReference type="PROSITE" id="PS01184">
    <property type="entry name" value="UBIE_2"/>
    <property type="match status" value="1"/>
</dbReference>
<comment type="pathway">
    <text evidence="4">Quinol/quinone metabolism; menaquinone biosynthesis; menaquinol from 1,4-dihydroxy-2-naphthoate: step 2/2.</text>
</comment>
<dbReference type="Gene3D" id="3.40.50.150">
    <property type="entry name" value="Vaccinia Virus protein VP39"/>
    <property type="match status" value="1"/>
</dbReference>
<sequence length="243" mass="26014">MTKADMNKQPNEVASMFDGVAAHYDVTNDILSAGNAKLWRIATVKAIDAKPGERVLDIAAGTGTSSAAIAKSGAEVVALDFSAGMVEVGRKRQPAIEFIVGDAEKLPFGDDEFDAVTISFGLRNVNKPKTALAEMFRVLKPGGRLVICEFSTPPMAGLRFGYQAYLKHVLPAISKITSSNSPAYSYLAESIEKWPEQQVLSQWIRGAGFTRVAHRNLTAGIVALHRGRKPASGGRRPSSAPDA</sequence>
<dbReference type="NCBIfam" id="NF001241">
    <property type="entry name" value="PRK00216.1-2"/>
    <property type="match status" value="1"/>
</dbReference>
<dbReference type="GO" id="GO:0008168">
    <property type="term" value="F:methyltransferase activity"/>
    <property type="evidence" value="ECO:0007669"/>
    <property type="project" value="UniProtKB-KW"/>
</dbReference>
<dbReference type="Pfam" id="PF01209">
    <property type="entry name" value="Ubie_methyltran"/>
    <property type="match status" value="1"/>
</dbReference>
<dbReference type="CDD" id="cd02440">
    <property type="entry name" value="AdoMet_MTases"/>
    <property type="match status" value="1"/>
</dbReference>
<gene>
    <name evidence="4" type="primary">menG</name>
    <name evidence="5" type="ORF">GCM10025780_22910</name>
</gene>
<name>A0ABP8W1C4_9MICO</name>
<keyword evidence="1 4" id="KW-0489">Methyltransferase</keyword>
<dbReference type="Proteomes" id="UP001501295">
    <property type="component" value="Unassembled WGS sequence"/>
</dbReference>
<dbReference type="EMBL" id="BAABLM010000004">
    <property type="protein sequence ID" value="GAA4677561.1"/>
    <property type="molecule type" value="Genomic_DNA"/>
</dbReference>
<dbReference type="HAMAP" id="MF_01813">
    <property type="entry name" value="MenG_UbiE_methyltr"/>
    <property type="match status" value="1"/>
</dbReference>
<dbReference type="SUPFAM" id="SSF53335">
    <property type="entry name" value="S-adenosyl-L-methionine-dependent methyltransferases"/>
    <property type="match status" value="1"/>
</dbReference>
<evidence type="ECO:0000256" key="1">
    <source>
        <dbReference type="ARBA" id="ARBA00022603"/>
    </source>
</evidence>
<accession>A0ABP8W1C4</accession>
<comment type="similarity">
    <text evidence="4">Belongs to the class I-like SAM-binding methyltransferase superfamily. MenG/UbiE family.</text>
</comment>
<dbReference type="InterPro" id="IPR029063">
    <property type="entry name" value="SAM-dependent_MTases_sf"/>
</dbReference>
<comment type="function">
    <text evidence="4">Methyltransferase required for the conversion of demethylmenaquinol (DMKH2) to menaquinol (MKH2).</text>
</comment>
<evidence type="ECO:0000313" key="6">
    <source>
        <dbReference type="Proteomes" id="UP001501295"/>
    </source>
</evidence>
<feature type="binding site" evidence="4">
    <location>
        <position position="62"/>
    </location>
    <ligand>
        <name>S-adenosyl-L-methionine</name>
        <dbReference type="ChEBI" id="CHEBI:59789"/>
    </ligand>
</feature>
<dbReference type="NCBIfam" id="TIGR01934">
    <property type="entry name" value="MenG_MenH_UbiE"/>
    <property type="match status" value="1"/>
</dbReference>
<keyword evidence="6" id="KW-1185">Reference proteome</keyword>
<evidence type="ECO:0000256" key="3">
    <source>
        <dbReference type="ARBA" id="ARBA00022691"/>
    </source>
</evidence>
<dbReference type="PROSITE" id="PS51608">
    <property type="entry name" value="SAM_MT_UBIE"/>
    <property type="match status" value="1"/>
</dbReference>
<dbReference type="NCBIfam" id="NF001244">
    <property type="entry name" value="PRK00216.1-5"/>
    <property type="match status" value="1"/>
</dbReference>
<dbReference type="PANTHER" id="PTHR43591:SF24">
    <property type="entry name" value="2-METHOXY-6-POLYPRENYL-1,4-BENZOQUINOL METHYLASE, MITOCHONDRIAL"/>
    <property type="match status" value="1"/>
</dbReference>
<protein>
    <recommendedName>
        <fullName evidence="4">Demethylmenaquinone methyltransferase</fullName>
        <ecNumber evidence="4">2.1.1.163</ecNumber>
    </recommendedName>
</protein>
<comment type="caution">
    <text evidence="5">The sequence shown here is derived from an EMBL/GenBank/DDBJ whole genome shotgun (WGS) entry which is preliminary data.</text>
</comment>
<dbReference type="PANTHER" id="PTHR43591">
    <property type="entry name" value="METHYLTRANSFERASE"/>
    <property type="match status" value="1"/>
</dbReference>
<evidence type="ECO:0000256" key="2">
    <source>
        <dbReference type="ARBA" id="ARBA00022679"/>
    </source>
</evidence>
<dbReference type="GO" id="GO:0032259">
    <property type="term" value="P:methylation"/>
    <property type="evidence" value="ECO:0007669"/>
    <property type="project" value="UniProtKB-KW"/>
</dbReference>
<feature type="binding site" evidence="4">
    <location>
        <position position="119"/>
    </location>
    <ligand>
        <name>S-adenosyl-L-methionine</name>
        <dbReference type="ChEBI" id="CHEBI:59789"/>
    </ligand>
</feature>
<keyword evidence="2 4" id="KW-0808">Transferase</keyword>
<keyword evidence="3 4" id="KW-0949">S-adenosyl-L-methionine</keyword>
<comment type="catalytic activity">
    <reaction evidence="4">
        <text>a 2-demethylmenaquinol + S-adenosyl-L-methionine = a menaquinol + S-adenosyl-L-homocysteine + H(+)</text>
        <dbReference type="Rhea" id="RHEA:42640"/>
        <dbReference type="Rhea" id="RHEA-COMP:9539"/>
        <dbReference type="Rhea" id="RHEA-COMP:9563"/>
        <dbReference type="ChEBI" id="CHEBI:15378"/>
        <dbReference type="ChEBI" id="CHEBI:18151"/>
        <dbReference type="ChEBI" id="CHEBI:55437"/>
        <dbReference type="ChEBI" id="CHEBI:57856"/>
        <dbReference type="ChEBI" id="CHEBI:59789"/>
        <dbReference type="EC" id="2.1.1.163"/>
    </reaction>
</comment>